<dbReference type="PANTHER" id="PTHR45670">
    <property type="entry name" value="E3 UBIQUITIN-PROTEIN LIGASE TRIP12"/>
    <property type="match status" value="1"/>
</dbReference>
<feature type="compositionally biased region" description="Polar residues" evidence="4">
    <location>
        <begin position="591"/>
        <end position="600"/>
    </location>
</feature>
<dbReference type="VEuPathDB" id="ToxoDB:CSUI_001874"/>
<evidence type="ECO:0000313" key="6">
    <source>
        <dbReference type="EMBL" id="PHJ24272.1"/>
    </source>
</evidence>
<feature type="compositionally biased region" description="Polar residues" evidence="4">
    <location>
        <begin position="1779"/>
        <end position="1788"/>
    </location>
</feature>
<feature type="compositionally biased region" description="Low complexity" evidence="4">
    <location>
        <begin position="1586"/>
        <end position="1621"/>
    </location>
</feature>
<dbReference type="PANTHER" id="PTHR45670:SF1">
    <property type="entry name" value="E3 UBIQUITIN-PROTEIN LIGASE HECTD1"/>
    <property type="match status" value="1"/>
</dbReference>
<reference evidence="6 7" key="1">
    <citation type="journal article" date="2017" name="Int. J. Parasitol.">
        <title>The genome of the protozoan parasite Cystoisospora suis and a reverse vaccinology approach to identify vaccine candidates.</title>
        <authorList>
            <person name="Palmieri N."/>
            <person name="Shrestha A."/>
            <person name="Ruttkowski B."/>
            <person name="Beck T."/>
            <person name="Vogl C."/>
            <person name="Tomley F."/>
            <person name="Blake D.P."/>
            <person name="Joachim A."/>
        </authorList>
    </citation>
    <scope>NUCLEOTIDE SEQUENCE [LARGE SCALE GENOMIC DNA]</scope>
    <source>
        <strain evidence="6 7">Wien I</strain>
    </source>
</reference>
<keyword evidence="7" id="KW-1185">Reference proteome</keyword>
<feature type="compositionally biased region" description="Basic and acidic residues" evidence="4">
    <location>
        <begin position="1885"/>
        <end position="1901"/>
    </location>
</feature>
<feature type="region of interest" description="Disordered" evidence="4">
    <location>
        <begin position="837"/>
        <end position="858"/>
    </location>
</feature>
<dbReference type="GO" id="GO:0043161">
    <property type="term" value="P:proteasome-mediated ubiquitin-dependent protein catabolic process"/>
    <property type="evidence" value="ECO:0007669"/>
    <property type="project" value="TreeGrafter"/>
</dbReference>
<dbReference type="Gene3D" id="3.90.1750.10">
    <property type="entry name" value="Hect, E3 ligase catalytic domains"/>
    <property type="match status" value="3"/>
</dbReference>
<dbReference type="GO" id="GO:0061630">
    <property type="term" value="F:ubiquitin protein ligase activity"/>
    <property type="evidence" value="ECO:0007669"/>
    <property type="project" value="InterPro"/>
</dbReference>
<name>A0A2C6LAZ2_9APIC</name>
<dbReference type="SUPFAM" id="SSF56204">
    <property type="entry name" value="Hect, E3 ligase catalytic domain"/>
    <property type="match status" value="2"/>
</dbReference>
<feature type="compositionally biased region" description="Basic and acidic residues" evidence="4">
    <location>
        <begin position="86"/>
        <end position="134"/>
    </location>
</feature>
<dbReference type="InterPro" id="IPR045322">
    <property type="entry name" value="HECTD1/TRIP12-like"/>
</dbReference>
<dbReference type="InterPro" id="IPR000569">
    <property type="entry name" value="HECT_dom"/>
</dbReference>
<sequence>MVDGQTQMAKLEACVMRREIAKSSSSHLAHLPKGRRSMVEREEKAQQEAAAEASRAQRGVTESNDAGVRRKTVRQGATSAAEGAAEENKQDKEDDDTGVRREASVKKEAKKEKLQGEGKKRGSVKQERDRDDQRSMSCVDVAEEGKETRVGGEGQGRAVNGRQTKEEHRGFKVREQKQEREKAMSREEKRKRVENEQAQRSRDDHKGVGRGSRRSARLCAHVGERRKAQGKEDENGKASMAGSVLAKETAADVRRREASLYACPDSRASQQRACERRFLWEEAIDGSHQGAEKMKEEEQDVDLLTGVKEVRHEDHGRGRRRGRQRRVEAGDKTADDDSEPPQEVVNDSRLRERGDEEEPGTDEDGVTSPSSSPSCSPEELDEEEEDSEMGGVEVRIGSPPVSSSREAHHITGSSSESRENGTFSWGNAHTSFLTPPGQQLVNGGWRLGSLSVSPITSEVQLFLNTVPVPSHMPLIEALCRYSHCLPVTAGTAERCVSISTPHFSSHVSSSSSFSYPQRARRFSGTAGRQGEGSEGWSARDLTVRRAPSSSCSLGNRRRRALCECEEAEFRRKEAPRSTLGERHSSAAARSCPSSDNTSGETRGMFSLGRSAVEGLEGGRSGGNPAFFRSSSFVVGSRSPCPPPFEDQYAVVDLSARFLVALDNDIAMLPQRSKGGRRCNWDSLSQGTSQLRRPVSAEGASIWFSRGGHTNGWDLLEKSPGEPGGDTSDGGGGGGVKTVSRPSLSVASPARRNRRSITEETERMILHNGEGPEGDILGFRPVWDVRHSLEYKILRLPPHLQKINNGSGAHLSGTPRGQVPEGRGVFVSCTERAAPRDLVVSSPSLSSSSNGEELEEEQSYLLEGRHSPLLCSVVDPIFGSRNLRRDFLSFVGTRASSHTSPSVCSGSSPLSGQFFSPVLSRPPLPKESGKSDSFGSVGQQDEENNAVTPRPLPPPPNVPAVANQPLRFNQHPESQSPLRRTSCFYTTDATGEAQSPLKRKGDCVFLNRTQTDSLVSSGQANAARLLAAFEEARDRMRFLRGCVSIPSRRDLIWCAGSDEAASLVVRRRSCQPRRVENGEAMRERGSGSCSSLLCPSRSSECDSLPQFSALSGSLGSGAEEREEANGVHVSRGRAENQAQTFRERKVSVVREVALSQKSGQGTASVSPRALNMCRITNNCRSTRSPRPEESVNEKQEEVDGQGYFPFLPDMFTRDRTSSALIFLLLLLHHLIQALRRLQLEGAFVSHSDDSAALAVELTSASPLPSSVAVSKEEERKGGKDPTTASAAGFLFHPDTHSPVSRRFLLHRVSEAQLSTLFTSSALSFKVFQVLADPIRVPSMSPPLWMSRLLKACPFLFPFSARMQFVTHTSLGLSRAICCYSSRVREAAETVLRGGNGTSTGVTQVGNSASGGGSRMVSSAVAGGGGTAGGVGGLQGAGSDTTSRALMTALMGRVFAQSKSSRRQQQDFIADLETAALLPRTKVKIYRTKCIDSAFKVMEHFHSLLYSGGGGGASGYQQQPLLEVEYFGEEGVGSGPTIEFYSEVLEALQTHTAPRLFRDSGSDGCFFPFPHMTDASCLGPSFFRKPSMSPLASSSSSGSAVSPSPSEFLSSSLPPGGHLSSGSAYARASPRSGVSKTEDSRKRSPASVSSPRKQTSSLPGRIEESVRTENPVGAARQPVGDQVTDDGERIDGEELSASSAKGGNRAEARSLSEDLNSSKREQKLRLRSAVMEEGGDVTVGDGRKDRRKLAEDSEETAVGSADGGVHPSDRESVVGGRRTDTTNASTLNRSESSHREVHDDELKKPSAGVSSSALVSAASCLEQKLFLLFKLLGQLAAKALLDGRSHCIDLRLHPSFWRLVLQSETHNCRCLWRGLRRRCLAGQEKFKRTERGEKRRTGAEEKSSISSDQLHQDEYRASHRGCRRFSAYDNGTDDNAGACHSPSVEGTAVRRDRAAAEEAWKSVGEARMQTREKEDGQVPADGVGQAQGNEFCTACLRLRALGLVDLVEVDEQLARGLQHMLKMRSEGSDISQLACVFVLPGTDIELVDNGEDVIVDNTNLDLYIQRVLQVTLYEGVLLQAYAFRFGFSTFVPLSALSQFSPVENAHQLYGSGGRLGDPRFWNLDHLRAHIVPDHGPLMKVVRKPACEAGSRDGRDHFSSSSPSSSSADSVLPSVMTCTNYIKLPEYSTKSMLRARLVTAMTEGQGAFTLS</sequence>
<feature type="region of interest" description="Disordered" evidence="4">
    <location>
        <begin position="712"/>
        <end position="770"/>
    </location>
</feature>
<feature type="compositionally biased region" description="Basic and acidic residues" evidence="4">
    <location>
        <begin position="37"/>
        <end position="46"/>
    </location>
</feature>
<feature type="compositionally biased region" description="Low complexity" evidence="4">
    <location>
        <begin position="840"/>
        <end position="850"/>
    </location>
</feature>
<feature type="region of interest" description="Disordered" evidence="4">
    <location>
        <begin position="287"/>
        <end position="430"/>
    </location>
</feature>
<feature type="compositionally biased region" description="Low complexity" evidence="4">
    <location>
        <begin position="2156"/>
        <end position="2168"/>
    </location>
</feature>
<feature type="compositionally biased region" description="Basic and acidic residues" evidence="4">
    <location>
        <begin position="755"/>
        <end position="764"/>
    </location>
</feature>
<feature type="compositionally biased region" description="Basic and acidic residues" evidence="4">
    <location>
        <begin position="1739"/>
        <end position="1749"/>
    </location>
</feature>
<evidence type="ECO:0000256" key="3">
    <source>
        <dbReference type="PROSITE-ProRule" id="PRU00104"/>
    </source>
</evidence>
<proteinExistence type="predicted"/>
<feature type="compositionally biased region" description="Basic and acidic residues" evidence="4">
    <location>
        <begin position="325"/>
        <end position="335"/>
    </location>
</feature>
<dbReference type="SMART" id="SM00119">
    <property type="entry name" value="HECTc"/>
    <property type="match status" value="1"/>
</dbReference>
<feature type="compositionally biased region" description="Basic and acidic residues" evidence="4">
    <location>
        <begin position="1765"/>
        <end position="1778"/>
    </location>
</feature>
<feature type="compositionally biased region" description="Acidic residues" evidence="4">
    <location>
        <begin position="378"/>
        <end position="388"/>
    </location>
</feature>
<dbReference type="EMBL" id="MIGC01000753">
    <property type="protein sequence ID" value="PHJ24272.1"/>
    <property type="molecule type" value="Genomic_DNA"/>
</dbReference>
<feature type="compositionally biased region" description="Polar residues" evidence="4">
    <location>
        <begin position="1644"/>
        <end position="1656"/>
    </location>
</feature>
<feature type="compositionally biased region" description="Acidic residues" evidence="4">
    <location>
        <begin position="355"/>
        <end position="365"/>
    </location>
</feature>
<feature type="region of interest" description="Disordered" evidence="4">
    <location>
        <begin position="1177"/>
        <end position="1196"/>
    </location>
</feature>
<dbReference type="RefSeq" id="XP_067925945.1">
    <property type="nucleotide sequence ID" value="XM_068062077.1"/>
</dbReference>
<evidence type="ECO:0000256" key="2">
    <source>
        <dbReference type="ARBA" id="ARBA00022786"/>
    </source>
</evidence>
<evidence type="ECO:0000313" key="7">
    <source>
        <dbReference type="Proteomes" id="UP000221165"/>
    </source>
</evidence>
<feature type="region of interest" description="Disordered" evidence="4">
    <location>
        <begin position="1112"/>
        <end position="1135"/>
    </location>
</feature>
<dbReference type="Gene3D" id="3.30.2410.10">
    <property type="entry name" value="Hect, E3 ligase catalytic domain"/>
    <property type="match status" value="1"/>
</dbReference>
<gene>
    <name evidence="6" type="ORF">CSUI_001874</name>
</gene>
<feature type="compositionally biased region" description="Gly residues" evidence="4">
    <location>
        <begin position="721"/>
        <end position="735"/>
    </location>
</feature>
<dbReference type="Pfam" id="PF00632">
    <property type="entry name" value="HECT"/>
    <property type="match status" value="2"/>
</dbReference>
<comment type="caution">
    <text evidence="6">The sequence shown here is derived from an EMBL/GenBank/DDBJ whole genome shotgun (WGS) entry which is preliminary data.</text>
</comment>
<dbReference type="PROSITE" id="PS50237">
    <property type="entry name" value="HECT"/>
    <property type="match status" value="1"/>
</dbReference>
<feature type="active site" description="Glycyl thioester intermediate" evidence="3">
    <location>
        <position position="2175"/>
    </location>
</feature>
<feature type="compositionally biased region" description="Polar residues" evidence="4">
    <location>
        <begin position="411"/>
        <end position="430"/>
    </location>
</feature>
<feature type="domain" description="HECT" evidence="5">
    <location>
        <begin position="1997"/>
        <end position="2208"/>
    </location>
</feature>
<feature type="compositionally biased region" description="Basic and acidic residues" evidence="4">
    <location>
        <begin position="1184"/>
        <end position="1196"/>
    </location>
</feature>
<dbReference type="GO" id="GO:0000209">
    <property type="term" value="P:protein polyubiquitination"/>
    <property type="evidence" value="ECO:0007669"/>
    <property type="project" value="TreeGrafter"/>
</dbReference>
<feature type="region of interest" description="Disordered" evidence="4">
    <location>
        <begin position="21"/>
        <end position="250"/>
    </location>
</feature>
<dbReference type="Gene3D" id="3.30.2160.10">
    <property type="entry name" value="Hect, E3 ligase catalytic domain"/>
    <property type="match status" value="1"/>
</dbReference>
<protein>
    <submittedName>
        <fullName evidence="6">Hect-domain (Ubiquitin-transferase) domain-containing protein</fullName>
    </submittedName>
</protein>
<dbReference type="Proteomes" id="UP000221165">
    <property type="component" value="Unassembled WGS sequence"/>
</dbReference>
<feature type="compositionally biased region" description="Basic and acidic residues" evidence="4">
    <location>
        <begin position="222"/>
        <end position="236"/>
    </location>
</feature>
<feature type="compositionally biased region" description="Basic and acidic residues" evidence="4">
    <location>
        <begin position="1702"/>
        <end position="1722"/>
    </location>
</feature>
<accession>A0A2C6LAZ2</accession>
<evidence type="ECO:0000259" key="5">
    <source>
        <dbReference type="PROSITE" id="PS50237"/>
    </source>
</evidence>
<feature type="region of interest" description="Disordered" evidence="4">
    <location>
        <begin position="1586"/>
        <end position="1805"/>
    </location>
</feature>
<dbReference type="GeneID" id="94425288"/>
<organism evidence="6 7">
    <name type="scientific">Cystoisospora suis</name>
    <dbReference type="NCBI Taxonomy" id="483139"/>
    <lineage>
        <taxon>Eukaryota</taxon>
        <taxon>Sar</taxon>
        <taxon>Alveolata</taxon>
        <taxon>Apicomplexa</taxon>
        <taxon>Conoidasida</taxon>
        <taxon>Coccidia</taxon>
        <taxon>Eucoccidiorida</taxon>
        <taxon>Eimeriorina</taxon>
        <taxon>Sarcocystidae</taxon>
        <taxon>Cystoisospora</taxon>
    </lineage>
</organism>
<evidence type="ECO:0000256" key="4">
    <source>
        <dbReference type="SAM" id="MobiDB-lite"/>
    </source>
</evidence>
<feature type="region of interest" description="Disordered" evidence="4">
    <location>
        <begin position="573"/>
        <end position="603"/>
    </location>
</feature>
<keyword evidence="2 3" id="KW-0833">Ubl conjugation pathway</keyword>
<feature type="compositionally biased region" description="Basic and acidic residues" evidence="4">
    <location>
        <begin position="163"/>
        <end position="207"/>
    </location>
</feature>
<feature type="compositionally biased region" description="Basic and acidic residues" evidence="4">
    <location>
        <begin position="573"/>
        <end position="584"/>
    </location>
</feature>
<feature type="region of interest" description="Disordered" evidence="4">
    <location>
        <begin position="519"/>
        <end position="539"/>
    </location>
</feature>
<feature type="region of interest" description="Disordered" evidence="4">
    <location>
        <begin position="914"/>
        <end position="956"/>
    </location>
</feature>
<feature type="compositionally biased region" description="Low complexity" evidence="4">
    <location>
        <begin position="47"/>
        <end position="58"/>
    </location>
</feature>
<evidence type="ECO:0000256" key="1">
    <source>
        <dbReference type="ARBA" id="ARBA00022679"/>
    </source>
</evidence>
<dbReference type="InterPro" id="IPR035983">
    <property type="entry name" value="Hect_E3_ubiquitin_ligase"/>
</dbReference>
<feature type="compositionally biased region" description="Low complexity" evidence="4">
    <location>
        <begin position="366"/>
        <end position="377"/>
    </location>
</feature>
<feature type="compositionally biased region" description="Basic and acidic residues" evidence="4">
    <location>
        <begin position="1789"/>
        <end position="1802"/>
    </location>
</feature>
<feature type="region of interest" description="Disordered" evidence="4">
    <location>
        <begin position="1885"/>
        <end position="1908"/>
    </location>
</feature>
<feature type="region of interest" description="Disordered" evidence="4">
    <location>
        <begin position="2146"/>
        <end position="2168"/>
    </location>
</feature>
<dbReference type="OrthoDB" id="409931at2759"/>
<keyword evidence="1 6" id="KW-0808">Transferase</keyword>